<accession>A0ABQ6N5V4</accession>
<dbReference type="PANTHER" id="PTHR31598">
    <property type="entry name" value="IQ DOMAIN-CONTAINING PROTEIN D"/>
    <property type="match status" value="1"/>
</dbReference>
<keyword evidence="12" id="KW-1185">Reference proteome</keyword>
<organism evidence="11 12">
    <name type="scientific">Tetraparma gracilis</name>
    <dbReference type="NCBI Taxonomy" id="2962635"/>
    <lineage>
        <taxon>Eukaryota</taxon>
        <taxon>Sar</taxon>
        <taxon>Stramenopiles</taxon>
        <taxon>Ochrophyta</taxon>
        <taxon>Bolidophyceae</taxon>
        <taxon>Parmales</taxon>
        <taxon>Triparmaceae</taxon>
        <taxon>Tetraparma</taxon>
    </lineage>
</organism>
<reference evidence="11 12" key="1">
    <citation type="journal article" date="2023" name="Commun. Biol.">
        <title>Genome analysis of Parmales, the sister group of diatoms, reveals the evolutionary specialization of diatoms from phago-mixotrophs to photoautotrophs.</title>
        <authorList>
            <person name="Ban H."/>
            <person name="Sato S."/>
            <person name="Yoshikawa S."/>
            <person name="Yamada K."/>
            <person name="Nakamura Y."/>
            <person name="Ichinomiya M."/>
            <person name="Sato N."/>
            <person name="Blanc-Mathieu R."/>
            <person name="Endo H."/>
            <person name="Kuwata A."/>
            <person name="Ogata H."/>
        </authorList>
    </citation>
    <scope>NUCLEOTIDE SEQUENCE [LARGE SCALE GENOMIC DNA]</scope>
</reference>
<comment type="caution">
    <text evidence="11">The sequence shown here is derived from an EMBL/GenBank/DDBJ whole genome shotgun (WGS) entry which is preliminary data.</text>
</comment>
<comment type="function">
    <text evidence="1">Component of the nexin-dynein regulatory complex (N-DRC), a key regulator of ciliary/flagellar motility which maintains the alignment and integrity of the distal axoneme and regulates microtubule sliding in motile axonemes.</text>
</comment>
<comment type="similarity">
    <text evidence="3">Belongs to the DRC10 family.</text>
</comment>
<proteinExistence type="inferred from homology"/>
<evidence type="ECO:0000313" key="12">
    <source>
        <dbReference type="Proteomes" id="UP001165060"/>
    </source>
</evidence>
<evidence type="ECO:0000256" key="1">
    <source>
        <dbReference type="ARBA" id="ARBA00003029"/>
    </source>
</evidence>
<keyword evidence="7" id="KW-0969">Cilium</keyword>
<sequence length="301" mass="33657">AENSGIEVAEQMAQTTRTLCRLLRSDPGALGLVMDSAAPSPEIQSSVAFLRELSGITFRRLSTTVEEEAANSKTLRELSEKEKLSEKEREGLQQNLEFQRAEKEREVALLNQQISKLRSELHDITRTNEIEVANIEQGAKENVESARAAHEKAVEERKTETDRLTQDIAKLVGDNQVAETAMRKKKTKLETDLTHRIKLYDTDMGAQQKLIDDLTAKFEEESAELKILQDHFDMVDANAATEKAEEALIAEIKALDLEADTYLGNAATQIQKIARGKIDRAVVLKLMKKSKKGKKGKGKKK</sequence>
<keyword evidence="6" id="KW-0282">Flagellum</keyword>
<evidence type="ECO:0000256" key="7">
    <source>
        <dbReference type="ARBA" id="ARBA00023069"/>
    </source>
</evidence>
<comment type="subcellular location">
    <subcellularLocation>
        <location evidence="2">Cytoplasm</location>
        <location evidence="2">Cytoskeleton</location>
        <location evidence="2">Flagellum axoneme</location>
    </subcellularLocation>
</comment>
<evidence type="ECO:0000256" key="4">
    <source>
        <dbReference type="ARBA" id="ARBA00021752"/>
    </source>
</evidence>
<keyword evidence="9" id="KW-0966">Cell projection</keyword>
<evidence type="ECO:0000256" key="5">
    <source>
        <dbReference type="ARBA" id="ARBA00022490"/>
    </source>
</evidence>
<evidence type="ECO:0000256" key="10">
    <source>
        <dbReference type="SAM" id="MobiDB-lite"/>
    </source>
</evidence>
<dbReference type="InterPro" id="IPR042815">
    <property type="entry name" value="DRC10"/>
</dbReference>
<evidence type="ECO:0000256" key="8">
    <source>
        <dbReference type="ARBA" id="ARBA00023212"/>
    </source>
</evidence>
<keyword evidence="8" id="KW-0206">Cytoskeleton</keyword>
<evidence type="ECO:0000256" key="2">
    <source>
        <dbReference type="ARBA" id="ARBA00004611"/>
    </source>
</evidence>
<dbReference type="EMBL" id="BRYB01002186">
    <property type="protein sequence ID" value="GMI40903.1"/>
    <property type="molecule type" value="Genomic_DNA"/>
</dbReference>
<name>A0ABQ6N5V4_9STRA</name>
<feature type="region of interest" description="Disordered" evidence="10">
    <location>
        <begin position="72"/>
        <end position="91"/>
    </location>
</feature>
<evidence type="ECO:0000313" key="11">
    <source>
        <dbReference type="EMBL" id="GMI40903.1"/>
    </source>
</evidence>
<evidence type="ECO:0000256" key="9">
    <source>
        <dbReference type="ARBA" id="ARBA00023273"/>
    </source>
</evidence>
<protein>
    <recommendedName>
        <fullName evidence="4">Dynein regulatory complex protein 10</fullName>
    </recommendedName>
</protein>
<dbReference type="PROSITE" id="PS50096">
    <property type="entry name" value="IQ"/>
    <property type="match status" value="1"/>
</dbReference>
<evidence type="ECO:0000256" key="6">
    <source>
        <dbReference type="ARBA" id="ARBA00022846"/>
    </source>
</evidence>
<dbReference type="Proteomes" id="UP001165060">
    <property type="component" value="Unassembled WGS sequence"/>
</dbReference>
<evidence type="ECO:0000256" key="3">
    <source>
        <dbReference type="ARBA" id="ARBA00009071"/>
    </source>
</evidence>
<feature type="compositionally biased region" description="Basic and acidic residues" evidence="10">
    <location>
        <begin position="74"/>
        <end position="91"/>
    </location>
</feature>
<feature type="non-terminal residue" evidence="11">
    <location>
        <position position="1"/>
    </location>
</feature>
<dbReference type="PANTHER" id="PTHR31598:SF1">
    <property type="entry name" value="DYNEIN REGULATORY COMPLEX PROTEIN 10"/>
    <property type="match status" value="1"/>
</dbReference>
<keyword evidence="5" id="KW-0963">Cytoplasm</keyword>
<gene>
    <name evidence="11" type="ORF">TeGR_g10531</name>
</gene>